<dbReference type="PANTHER" id="PTHR37419:SF8">
    <property type="entry name" value="TOXIN YJJJ"/>
    <property type="match status" value="1"/>
</dbReference>
<evidence type="ECO:0000313" key="7">
    <source>
        <dbReference type="Proteomes" id="UP000478463"/>
    </source>
</evidence>
<evidence type="ECO:0000256" key="2">
    <source>
        <dbReference type="ARBA" id="ARBA00022679"/>
    </source>
</evidence>
<dbReference type="KEGG" id="egd:GS424_012970"/>
<reference evidence="6 7" key="1">
    <citation type="submission" date="2020-10" db="EMBL/GenBank/DDBJ databases">
        <title>Eggerthella sp. nov., isolated from human feces.</title>
        <authorList>
            <person name="Yajun G."/>
        </authorList>
    </citation>
    <scope>NUCLEOTIDE SEQUENCE [LARGE SCALE GENOMIC DNA]</scope>
    <source>
        <strain evidence="6 7">HF-1101</strain>
    </source>
</reference>
<evidence type="ECO:0000259" key="4">
    <source>
        <dbReference type="Pfam" id="PF07804"/>
    </source>
</evidence>
<sequence>MIAANVFLWGTRIGAVQQEDVDDIPVFNYDPDFTLSGIELSPLEMPLSGALYSFPTLNGESFHGLPGMLADSLPDKFGNALLDSYLAQHGRDYRRLSAVERLLYTGKRGMGALEYEPSYDRFARNDDVDIDALVGVANDVLNRREGMRETMDAKGLAHLVSVGTSAGGARAKAVIAWNRTTNDVRSGQVAADPGYEHWLIKFDGVEKNKDKGDSYDRPAYTRIEFAYYTMAIAAGLEMSACELFEENGRRHFMTRRFDRTADGGKLHMQTLGALAHFDFNAPAAHSYEQAASVMRRLNLGQDSLEQLYLRMTFNVLARNQDDHVKNLSFLMDRRGTWSLAPAYDVTYANDPGNKWLSRHQMTVAGKAENIGLDDLLAAAKAMDVPRIRALELTEQVNGAVREWRTFAQSADVPEAACEEIQRNLLTL</sequence>
<accession>A0A6L7ITC0</accession>
<dbReference type="Proteomes" id="UP000478463">
    <property type="component" value="Chromosome"/>
</dbReference>
<dbReference type="GO" id="GO:0004674">
    <property type="term" value="F:protein serine/threonine kinase activity"/>
    <property type="evidence" value="ECO:0007669"/>
    <property type="project" value="TreeGrafter"/>
</dbReference>
<dbReference type="InterPro" id="IPR012893">
    <property type="entry name" value="HipA-like_C"/>
</dbReference>
<protein>
    <submittedName>
        <fullName evidence="6">Type II toxin-antitoxin system HipA family toxin</fullName>
    </submittedName>
</protein>
<evidence type="ECO:0000313" key="6">
    <source>
        <dbReference type="EMBL" id="QOS67424.1"/>
    </source>
</evidence>
<dbReference type="GO" id="GO:0005829">
    <property type="term" value="C:cytosol"/>
    <property type="evidence" value="ECO:0007669"/>
    <property type="project" value="TreeGrafter"/>
</dbReference>
<dbReference type="InterPro" id="IPR052028">
    <property type="entry name" value="HipA_Ser/Thr_kinase"/>
</dbReference>
<organism evidence="6 7">
    <name type="scientific">Eggerthella guodeyinii</name>
    <dbReference type="NCBI Taxonomy" id="2690837"/>
    <lineage>
        <taxon>Bacteria</taxon>
        <taxon>Bacillati</taxon>
        <taxon>Actinomycetota</taxon>
        <taxon>Coriobacteriia</taxon>
        <taxon>Eggerthellales</taxon>
        <taxon>Eggerthellaceae</taxon>
        <taxon>Eggerthella</taxon>
    </lineage>
</organism>
<keyword evidence="2" id="KW-0808">Transferase</keyword>
<dbReference type="EMBL" id="CP063310">
    <property type="protein sequence ID" value="QOS67424.1"/>
    <property type="molecule type" value="Genomic_DNA"/>
</dbReference>
<dbReference type="AlphaFoldDB" id="A0A6L7ITC0"/>
<dbReference type="PANTHER" id="PTHR37419">
    <property type="entry name" value="SERINE/THREONINE-PROTEIN KINASE TOXIN HIPA"/>
    <property type="match status" value="1"/>
</dbReference>
<comment type="similarity">
    <text evidence="1">Belongs to the HipA Ser/Thr kinase family.</text>
</comment>
<dbReference type="Pfam" id="PF13657">
    <property type="entry name" value="Couple_hipA"/>
    <property type="match status" value="1"/>
</dbReference>
<keyword evidence="3" id="KW-0418">Kinase</keyword>
<gene>
    <name evidence="6" type="ORF">GS424_012970</name>
</gene>
<evidence type="ECO:0000259" key="5">
    <source>
        <dbReference type="Pfam" id="PF13657"/>
    </source>
</evidence>
<feature type="domain" description="HipA N-terminal subdomain 1" evidence="5">
    <location>
        <begin position="5"/>
        <end position="115"/>
    </location>
</feature>
<dbReference type="InterPro" id="IPR017508">
    <property type="entry name" value="HipA_N1"/>
</dbReference>
<evidence type="ECO:0000256" key="3">
    <source>
        <dbReference type="ARBA" id="ARBA00022777"/>
    </source>
</evidence>
<dbReference type="Pfam" id="PF07804">
    <property type="entry name" value="HipA_C"/>
    <property type="match status" value="1"/>
</dbReference>
<proteinExistence type="inferred from homology"/>
<feature type="domain" description="HipA-like C-terminal" evidence="4">
    <location>
        <begin position="164"/>
        <end position="403"/>
    </location>
</feature>
<dbReference type="RefSeq" id="WP_160942640.1">
    <property type="nucleotide sequence ID" value="NZ_CP063310.1"/>
</dbReference>
<name>A0A6L7ITC0_9ACTN</name>
<evidence type="ECO:0000256" key="1">
    <source>
        <dbReference type="ARBA" id="ARBA00010164"/>
    </source>
</evidence>